<reference evidence="1" key="2">
    <citation type="submission" date="2025-09" db="UniProtKB">
        <authorList>
            <consortium name="EnsemblPlants"/>
        </authorList>
    </citation>
    <scope>IDENTIFICATION</scope>
</reference>
<evidence type="ECO:0000313" key="1">
    <source>
        <dbReference type="EnsemblPlants" id="AVESA.00010b.r2.4DG0744660.1.CDS"/>
    </source>
</evidence>
<keyword evidence="2" id="KW-1185">Reference proteome</keyword>
<proteinExistence type="predicted"/>
<name>A0ACD5X761_AVESA</name>
<evidence type="ECO:0000313" key="2">
    <source>
        <dbReference type="Proteomes" id="UP001732700"/>
    </source>
</evidence>
<sequence length="651" mass="70656">MAASDTQEGGASAAGRAGQDDAPEPQRELVAAGEQAASDDAPVAPGASDDDEGEEGEAGEADAPETLRELEAAGEQAAPDHAPVAPAAAEDEEVARGVVEAEQDDAPEPEEEQEAEEGGQEMDADATEQDEEGEGGEDGEEDEEAAPTHLPFAPTDEELLDDTTTVDPSYTISLIRKLIPKGSNLDKEFSDKQSANSDDGESSQPDNKDPSEKGDKQSANSDDGKSTQPDNRDPSEKSDRQGFPEERSVSSNDGESTLPEYKDQWEECGCILWDLAASEPQAELMIDNSVLEVLLENLRVTDSSRVKEVCLGIMGNLACHESLVDAICLEKGLIATVVQQLFLDDVSCLSETFRLLAAILRSTASVSWAEALLPDEILSRILWILGNTANLTLLEKSIDFISTVMDIQDMIAMLIQPLLKAGLVDHVIGLLISEIEKSQEEKLDRSGSLDMILHFMEELSSIHSVSEVMSSSDRLMEVLVSMIKSPDKHEVASYCASVVIIISNILTDGKHLVPMLSHDLPFLEGLFDILPLVPDDDQARYALWCTLPRILPEAQETEMNSSSLDQFASLFLGKFTLVKDDLKSHVIDKENLSSEDALVMGWTSKCLRAISFVMERWIEEKSSQSNQDAPPAGNSIDSAREVLSYCHKALH</sequence>
<accession>A0ACD5X761</accession>
<dbReference type="Proteomes" id="UP001732700">
    <property type="component" value="Chromosome 4D"/>
</dbReference>
<reference evidence="1" key="1">
    <citation type="submission" date="2021-05" db="EMBL/GenBank/DDBJ databases">
        <authorList>
            <person name="Scholz U."/>
            <person name="Mascher M."/>
            <person name="Fiebig A."/>
        </authorList>
    </citation>
    <scope>NUCLEOTIDE SEQUENCE [LARGE SCALE GENOMIC DNA]</scope>
</reference>
<protein>
    <submittedName>
        <fullName evidence="1">Uncharacterized protein</fullName>
    </submittedName>
</protein>
<dbReference type="EnsemblPlants" id="AVESA.00010b.r2.4DG0744660.1">
    <property type="protein sequence ID" value="AVESA.00010b.r2.4DG0744660.1.CDS"/>
    <property type="gene ID" value="AVESA.00010b.r2.4DG0744660"/>
</dbReference>
<organism evidence="1 2">
    <name type="scientific">Avena sativa</name>
    <name type="common">Oat</name>
    <dbReference type="NCBI Taxonomy" id="4498"/>
    <lineage>
        <taxon>Eukaryota</taxon>
        <taxon>Viridiplantae</taxon>
        <taxon>Streptophyta</taxon>
        <taxon>Embryophyta</taxon>
        <taxon>Tracheophyta</taxon>
        <taxon>Spermatophyta</taxon>
        <taxon>Magnoliopsida</taxon>
        <taxon>Liliopsida</taxon>
        <taxon>Poales</taxon>
        <taxon>Poaceae</taxon>
        <taxon>BOP clade</taxon>
        <taxon>Pooideae</taxon>
        <taxon>Poodae</taxon>
        <taxon>Poeae</taxon>
        <taxon>Poeae Chloroplast Group 1 (Aveneae type)</taxon>
        <taxon>Aveninae</taxon>
        <taxon>Avena</taxon>
    </lineage>
</organism>